<dbReference type="Pfam" id="PF25583">
    <property type="entry name" value="WCX"/>
    <property type="match status" value="1"/>
</dbReference>
<feature type="domain" description="WYL" evidence="2">
    <location>
        <begin position="174"/>
        <end position="241"/>
    </location>
</feature>
<dbReference type="PIRSF" id="PIRSF016838">
    <property type="entry name" value="PafC"/>
    <property type="match status" value="1"/>
</dbReference>
<dbReference type="InterPro" id="IPR026881">
    <property type="entry name" value="WYL_dom"/>
</dbReference>
<dbReference type="InterPro" id="IPR051534">
    <property type="entry name" value="CBASS_pafABC_assoc_protein"/>
</dbReference>
<dbReference type="AlphaFoldDB" id="A0A3B0V7X4"/>
<dbReference type="PROSITE" id="PS52050">
    <property type="entry name" value="WYL"/>
    <property type="match status" value="1"/>
</dbReference>
<dbReference type="PANTHER" id="PTHR34580">
    <property type="match status" value="1"/>
</dbReference>
<evidence type="ECO:0008006" key="5">
    <source>
        <dbReference type="Google" id="ProtNLM"/>
    </source>
</evidence>
<dbReference type="Pfam" id="PF08279">
    <property type="entry name" value="HTH_11"/>
    <property type="match status" value="1"/>
</dbReference>
<evidence type="ECO:0000259" key="1">
    <source>
        <dbReference type="Pfam" id="PF08279"/>
    </source>
</evidence>
<evidence type="ECO:0000259" key="3">
    <source>
        <dbReference type="Pfam" id="PF25583"/>
    </source>
</evidence>
<dbReference type="InterPro" id="IPR036388">
    <property type="entry name" value="WH-like_DNA-bd_sf"/>
</dbReference>
<feature type="domain" description="Helix-turn-helix type 11" evidence="1">
    <location>
        <begin position="45"/>
        <end position="98"/>
    </location>
</feature>
<reference evidence="4" key="1">
    <citation type="submission" date="2018-06" db="EMBL/GenBank/DDBJ databases">
        <authorList>
            <person name="Zhirakovskaya E."/>
        </authorList>
    </citation>
    <scope>NUCLEOTIDE SEQUENCE</scope>
</reference>
<dbReference type="InterPro" id="IPR057727">
    <property type="entry name" value="WCX_dom"/>
</dbReference>
<sequence>MVGCEDEQVEEPFSKFDTFTKIRQNRMHGLFLENEMNRLASRTSRLRRIEELLLLTPDGFRATELAEQLDIDRRTVYRDVDFLCEQGLPIWQKDGRFGINRTRYLTTVHLSFHEAISLTLAGLLLARTIDERNPHVTSAMRKLAVTLPKAISPHLKRAADRVQMLSDGQQQVAVLEALAEGWGTGYKVRIGYRSPRSGKLRKRVIAPYALEPTPSGIYVIGHDDWADDIRTFKLDRLENATLLNHPFSVPETFDLESHLASGWRIMAGNEITEVLLRFTPEVTPHIHERQWHPTQKLEKMADGGCLLRVQVAQPKEMQPFIRSWGANVEVMAPDWLRAQIATDLQRAASQYSERSL</sequence>
<dbReference type="PANTHER" id="PTHR34580:SF1">
    <property type="entry name" value="PROTEIN PAFC"/>
    <property type="match status" value="1"/>
</dbReference>
<dbReference type="InterPro" id="IPR036390">
    <property type="entry name" value="WH_DNA-bd_sf"/>
</dbReference>
<evidence type="ECO:0000259" key="2">
    <source>
        <dbReference type="Pfam" id="PF13280"/>
    </source>
</evidence>
<dbReference type="EMBL" id="UOEU01000760">
    <property type="protein sequence ID" value="VAW39675.1"/>
    <property type="molecule type" value="Genomic_DNA"/>
</dbReference>
<gene>
    <name evidence="4" type="ORF">MNBD_CHLOROFLEXI01-337</name>
</gene>
<dbReference type="Gene3D" id="1.10.10.10">
    <property type="entry name" value="Winged helix-like DNA-binding domain superfamily/Winged helix DNA-binding domain"/>
    <property type="match status" value="1"/>
</dbReference>
<accession>A0A3B0V7X4</accession>
<organism evidence="4">
    <name type="scientific">hydrothermal vent metagenome</name>
    <dbReference type="NCBI Taxonomy" id="652676"/>
    <lineage>
        <taxon>unclassified sequences</taxon>
        <taxon>metagenomes</taxon>
        <taxon>ecological metagenomes</taxon>
    </lineage>
</organism>
<dbReference type="InterPro" id="IPR028349">
    <property type="entry name" value="PafC-like"/>
</dbReference>
<dbReference type="InterPro" id="IPR013196">
    <property type="entry name" value="HTH_11"/>
</dbReference>
<evidence type="ECO:0000313" key="4">
    <source>
        <dbReference type="EMBL" id="VAW39675.1"/>
    </source>
</evidence>
<name>A0A3B0V7X4_9ZZZZ</name>
<feature type="domain" description="WCX" evidence="3">
    <location>
        <begin position="272"/>
        <end position="348"/>
    </location>
</feature>
<proteinExistence type="predicted"/>
<dbReference type="SUPFAM" id="SSF46785">
    <property type="entry name" value="Winged helix' DNA-binding domain"/>
    <property type="match status" value="1"/>
</dbReference>
<dbReference type="Pfam" id="PF13280">
    <property type="entry name" value="WYL"/>
    <property type="match status" value="1"/>
</dbReference>
<protein>
    <recommendedName>
        <fullName evidence="5">Transcriptional regulator, DeoR family</fullName>
    </recommendedName>
</protein>